<name>A0A7C4WBD7_9EURY</name>
<gene>
    <name evidence="3" type="ORF">ENT89_02125</name>
    <name evidence="2" type="ORF">ENX77_06475</name>
</gene>
<dbReference type="InterPro" id="IPR018676">
    <property type="entry name" value="DUF2149"/>
</dbReference>
<keyword evidence="1" id="KW-0812">Transmembrane</keyword>
<protein>
    <submittedName>
        <fullName evidence="3">DUF2149 domain-containing protein</fullName>
    </submittedName>
</protein>
<evidence type="ECO:0000256" key="1">
    <source>
        <dbReference type="SAM" id="Phobius"/>
    </source>
</evidence>
<keyword evidence="1" id="KW-1133">Transmembrane helix</keyword>
<dbReference type="Pfam" id="PF09919">
    <property type="entry name" value="DUF2149"/>
    <property type="match status" value="1"/>
</dbReference>
<reference evidence="3" key="1">
    <citation type="journal article" date="2020" name="mSystems">
        <title>Genome- and Community-Level Interaction Insights into Carbon Utilization and Element Cycling Functions of Hydrothermarchaeota in Hydrothermal Sediment.</title>
        <authorList>
            <person name="Zhou Z."/>
            <person name="Liu Y."/>
            <person name="Xu W."/>
            <person name="Pan J."/>
            <person name="Luo Z.H."/>
            <person name="Li M."/>
        </authorList>
    </citation>
    <scope>NUCLEOTIDE SEQUENCE [LARGE SCALE GENOMIC DNA]</scope>
    <source>
        <strain evidence="3">SpSt-62</strain>
        <strain evidence="2">SpSt-97</strain>
    </source>
</reference>
<keyword evidence="1" id="KW-0472">Membrane</keyword>
<accession>A0A7C4WBD7</accession>
<feature type="transmembrane region" description="Helical" evidence="1">
    <location>
        <begin position="20"/>
        <end position="39"/>
    </location>
</feature>
<evidence type="ECO:0000313" key="3">
    <source>
        <dbReference type="EMBL" id="HGU58999.1"/>
    </source>
</evidence>
<evidence type="ECO:0000313" key="2">
    <source>
        <dbReference type="EMBL" id="HGE66741.1"/>
    </source>
</evidence>
<organism evidence="3">
    <name type="scientific">Geoglobus ahangari</name>
    <dbReference type="NCBI Taxonomy" id="113653"/>
    <lineage>
        <taxon>Archaea</taxon>
        <taxon>Methanobacteriati</taxon>
        <taxon>Methanobacteriota</taxon>
        <taxon>Archaeoglobi</taxon>
        <taxon>Archaeoglobales</taxon>
        <taxon>Archaeoglobaceae</taxon>
        <taxon>Geoglobus</taxon>
    </lineage>
</organism>
<proteinExistence type="predicted"/>
<comment type="caution">
    <text evidence="3">The sequence shown here is derived from an EMBL/GenBank/DDBJ whole genome shotgun (WGS) entry which is preliminary data.</text>
</comment>
<dbReference type="EMBL" id="DTPI01000032">
    <property type="protein sequence ID" value="HGE66741.1"/>
    <property type="molecule type" value="Genomic_DNA"/>
</dbReference>
<sequence>MRKLIEEIEEEDPLSFIANLFDIALVLALAFMVMLLISYNMEDLLNPKAEVTMVKNPGKDNMQIIIKKEEEIKVMNLTKEILGGEGVKIGTAYRLKDGTVIYVPENESK</sequence>
<dbReference type="AlphaFoldDB" id="A0A7C4WBD7"/>
<dbReference type="EMBL" id="DTAK01000012">
    <property type="protein sequence ID" value="HGU58999.1"/>
    <property type="molecule type" value="Genomic_DNA"/>
</dbReference>